<keyword evidence="3" id="KW-1185">Reference proteome</keyword>
<feature type="compositionally biased region" description="Basic and acidic residues" evidence="1">
    <location>
        <begin position="7"/>
        <end position="31"/>
    </location>
</feature>
<gene>
    <name evidence="2" type="ORF">ARMGADRAFT_1034256</name>
</gene>
<dbReference type="InParanoid" id="A0A2H3DAR7"/>
<evidence type="ECO:0000256" key="1">
    <source>
        <dbReference type="SAM" id="MobiDB-lite"/>
    </source>
</evidence>
<name>A0A2H3DAR7_ARMGA</name>
<evidence type="ECO:0000313" key="2">
    <source>
        <dbReference type="EMBL" id="PBK87958.1"/>
    </source>
</evidence>
<reference evidence="3" key="1">
    <citation type="journal article" date="2017" name="Nat. Ecol. Evol.">
        <title>Genome expansion and lineage-specific genetic innovations in the forest pathogenic fungi Armillaria.</title>
        <authorList>
            <person name="Sipos G."/>
            <person name="Prasanna A.N."/>
            <person name="Walter M.C."/>
            <person name="O'Connor E."/>
            <person name="Balint B."/>
            <person name="Krizsan K."/>
            <person name="Kiss B."/>
            <person name="Hess J."/>
            <person name="Varga T."/>
            <person name="Slot J."/>
            <person name="Riley R."/>
            <person name="Boka B."/>
            <person name="Rigling D."/>
            <person name="Barry K."/>
            <person name="Lee J."/>
            <person name="Mihaltcheva S."/>
            <person name="LaButti K."/>
            <person name="Lipzen A."/>
            <person name="Waldron R."/>
            <person name="Moloney N.M."/>
            <person name="Sperisen C."/>
            <person name="Kredics L."/>
            <person name="Vagvoelgyi C."/>
            <person name="Patrignani A."/>
            <person name="Fitzpatrick D."/>
            <person name="Nagy I."/>
            <person name="Doyle S."/>
            <person name="Anderson J.B."/>
            <person name="Grigoriev I.V."/>
            <person name="Gueldener U."/>
            <person name="Muensterkoetter M."/>
            <person name="Nagy L.G."/>
        </authorList>
    </citation>
    <scope>NUCLEOTIDE SEQUENCE [LARGE SCALE GENOMIC DNA]</scope>
    <source>
        <strain evidence="3">Ar21-2</strain>
    </source>
</reference>
<dbReference type="Proteomes" id="UP000217790">
    <property type="component" value="Unassembled WGS sequence"/>
</dbReference>
<evidence type="ECO:0000313" key="3">
    <source>
        <dbReference type="Proteomes" id="UP000217790"/>
    </source>
</evidence>
<protein>
    <submittedName>
        <fullName evidence="2">Uncharacterized protein</fullName>
    </submittedName>
</protein>
<dbReference type="EMBL" id="KZ293675">
    <property type="protein sequence ID" value="PBK87958.1"/>
    <property type="molecule type" value="Genomic_DNA"/>
</dbReference>
<accession>A0A2H3DAR7</accession>
<dbReference type="AlphaFoldDB" id="A0A2H3DAR7"/>
<proteinExistence type="predicted"/>
<feature type="region of interest" description="Disordered" evidence="1">
    <location>
        <begin position="1"/>
        <end position="31"/>
    </location>
</feature>
<sequence>MAAEQDDERRETGESRKEDKEKPEPWGKDATESVWAMDLSAKLEPMPANSSFAALTFVLSESLQQFLRHTKQSIVLPKLVWAEGLEIVRGASQASSSLVLVWSPASLLPFNNIENVVAEKTGMKSTRWSTMRFLYRWVLTALTGNHHPVLDDVDTADKQPQYRVADNSISGAVDDTSNPMVRVVGEELGAIGSERIEVQCTKKMVEWVVHVHGNVWVTGVGEFSARRVHYQYGDGDGGSLKSAAYSLEEHRKRGRGCLVTGIVRTWHGNKIHYRIQYRYIPDDMRKVKGLPWKITPSPTPAEDVGGAIEPVVDGWLLVYMSACQSDRLDARSMVKTQTMDRLHRLQYTQYTRTCCVKFDISVFDQTPRDAGRGHATTDQILHIGKIPAHNLQGWRYNRDINVMSSGSKAYIKYERTYAPGMEDEGEGHALTIDSQYVNIRSNNTREKTCRVDRGGSFKVKPDYVYRYGGTENNIKFNPGQNQY</sequence>
<organism evidence="2 3">
    <name type="scientific">Armillaria gallica</name>
    <name type="common">Bulbous honey fungus</name>
    <name type="synonym">Armillaria bulbosa</name>
    <dbReference type="NCBI Taxonomy" id="47427"/>
    <lineage>
        <taxon>Eukaryota</taxon>
        <taxon>Fungi</taxon>
        <taxon>Dikarya</taxon>
        <taxon>Basidiomycota</taxon>
        <taxon>Agaricomycotina</taxon>
        <taxon>Agaricomycetes</taxon>
        <taxon>Agaricomycetidae</taxon>
        <taxon>Agaricales</taxon>
        <taxon>Marasmiineae</taxon>
        <taxon>Physalacriaceae</taxon>
        <taxon>Armillaria</taxon>
    </lineage>
</organism>